<protein>
    <recommendedName>
        <fullName evidence="3">Protein kinase domain-containing protein</fullName>
    </recommendedName>
</protein>
<evidence type="ECO:0000313" key="1">
    <source>
        <dbReference type="EMBL" id="KAK7461876.1"/>
    </source>
</evidence>
<proteinExistence type="predicted"/>
<sequence length="628" mass="70340">MAPKVFSSINILFLHNVNTEFQARTIKEIPRLGAESDMRVQDLCPHIAALVKNAFRFHVDPQRLQFFKPNNPILDDDAEAWGKDHINRELGDAARKLQYTKLLFKILDLNKIGEDQVDLIVRGEALPDCNSEEDDTVGELSSFGPYRRYRDLQLSTKKLTLSTAAKSGERQRFQRCQSTVIFDGYFVGNGGKPAIAQPIEIFYTPFGGLATDLKNPKLTPTKSALAFAASLISRIGIVTTEQEYVDAIRGDLRKLLDEYIAEVKTSTGRSGDGLVGYVIEGALIPIVMLDLKRTLGEGECDPLAQAAYSLLDRWNGSELITIRDKCPCPTLILAGGGPNLAVLGTVYTDRFIVQRLTDLKFMAQQSTSVDDQTYGLACFFTTLQQFIKDLKTYYRRVAEDQTIPSLTPDSPHPRFFPQPTEYKCRQNNKVIKFQYCKSIDEADAQNLTFLVETTGEDVQKNLIVKFSDRYGFEAHEFLATKGHAPKLYYCGLLDGRTDVKDSVEARGSVRADAGGLYNGPLRMIVMEFLDGKNGLELPIEEWPRAAREGIKAAIECLHAGDFVFGDLRRPNIVFVGEEVKLIDFDWSGKEGEVYYPTGLSSAVTWAKGVESFHKIEKQHDLDMYELLG</sequence>
<dbReference type="InterPro" id="IPR011009">
    <property type="entry name" value="Kinase-like_dom_sf"/>
</dbReference>
<evidence type="ECO:0008006" key="3">
    <source>
        <dbReference type="Google" id="ProtNLM"/>
    </source>
</evidence>
<organism evidence="1 2">
    <name type="scientific">Marasmiellus scandens</name>
    <dbReference type="NCBI Taxonomy" id="2682957"/>
    <lineage>
        <taxon>Eukaryota</taxon>
        <taxon>Fungi</taxon>
        <taxon>Dikarya</taxon>
        <taxon>Basidiomycota</taxon>
        <taxon>Agaricomycotina</taxon>
        <taxon>Agaricomycetes</taxon>
        <taxon>Agaricomycetidae</taxon>
        <taxon>Agaricales</taxon>
        <taxon>Marasmiineae</taxon>
        <taxon>Omphalotaceae</taxon>
        <taxon>Marasmiellus</taxon>
    </lineage>
</organism>
<evidence type="ECO:0000313" key="2">
    <source>
        <dbReference type="Proteomes" id="UP001498398"/>
    </source>
</evidence>
<comment type="caution">
    <text evidence="1">The sequence shown here is derived from an EMBL/GenBank/DDBJ whole genome shotgun (WGS) entry which is preliminary data.</text>
</comment>
<keyword evidence="2" id="KW-1185">Reference proteome</keyword>
<dbReference type="Proteomes" id="UP001498398">
    <property type="component" value="Unassembled WGS sequence"/>
</dbReference>
<dbReference type="InterPro" id="IPR009330">
    <property type="entry name" value="LipoPS_heptP_kinase"/>
</dbReference>
<dbReference type="SUPFAM" id="SSF56112">
    <property type="entry name" value="Protein kinase-like (PK-like)"/>
    <property type="match status" value="1"/>
</dbReference>
<reference evidence="1 2" key="1">
    <citation type="submission" date="2024-01" db="EMBL/GenBank/DDBJ databases">
        <title>A draft genome for the cacao thread blight pathogen Marasmiellus scandens.</title>
        <authorList>
            <person name="Baruah I.K."/>
            <person name="Leung J."/>
            <person name="Bukari Y."/>
            <person name="Amoako-Attah I."/>
            <person name="Meinhardt L.W."/>
            <person name="Bailey B.A."/>
            <person name="Cohen S.P."/>
        </authorList>
    </citation>
    <scope>NUCLEOTIDE SEQUENCE [LARGE SCALE GENOMIC DNA]</scope>
    <source>
        <strain evidence="1 2">GH-19</strain>
    </source>
</reference>
<gene>
    <name evidence="1" type="ORF">VKT23_008310</name>
</gene>
<dbReference type="EMBL" id="JBANRG010000012">
    <property type="protein sequence ID" value="KAK7461876.1"/>
    <property type="molecule type" value="Genomic_DNA"/>
</dbReference>
<dbReference type="Pfam" id="PF06176">
    <property type="entry name" value="WaaY"/>
    <property type="match status" value="1"/>
</dbReference>
<accession>A0ABR1JIS3</accession>
<name>A0ABR1JIS3_9AGAR</name>